<dbReference type="EMBL" id="CAJOBA010040835">
    <property type="protein sequence ID" value="CAF4101700.1"/>
    <property type="molecule type" value="Genomic_DNA"/>
</dbReference>
<organism evidence="1 3">
    <name type="scientific">Didymodactylos carnosus</name>
    <dbReference type="NCBI Taxonomy" id="1234261"/>
    <lineage>
        <taxon>Eukaryota</taxon>
        <taxon>Metazoa</taxon>
        <taxon>Spiralia</taxon>
        <taxon>Gnathifera</taxon>
        <taxon>Rotifera</taxon>
        <taxon>Eurotatoria</taxon>
        <taxon>Bdelloidea</taxon>
        <taxon>Philodinida</taxon>
        <taxon>Philodinidae</taxon>
        <taxon>Didymodactylos</taxon>
    </lineage>
</organism>
<gene>
    <name evidence="1" type="ORF">OVA965_LOCUS28328</name>
    <name evidence="2" type="ORF">TMI583_LOCUS29075</name>
</gene>
<reference evidence="1" key="1">
    <citation type="submission" date="2021-02" db="EMBL/GenBank/DDBJ databases">
        <authorList>
            <person name="Nowell W R."/>
        </authorList>
    </citation>
    <scope>NUCLEOTIDE SEQUENCE</scope>
</reference>
<name>A0A8S2ESB7_9BILA</name>
<dbReference type="Proteomes" id="UP000677228">
    <property type="component" value="Unassembled WGS sequence"/>
</dbReference>
<accession>A0A8S2ESB7</accession>
<comment type="caution">
    <text evidence="1">The sequence shown here is derived from an EMBL/GenBank/DDBJ whole genome shotgun (WGS) entry which is preliminary data.</text>
</comment>
<evidence type="ECO:0000313" key="2">
    <source>
        <dbReference type="EMBL" id="CAF4101700.1"/>
    </source>
</evidence>
<evidence type="ECO:0000313" key="1">
    <source>
        <dbReference type="EMBL" id="CAF1296602.1"/>
    </source>
</evidence>
<sequence>MNEMSIYYKCAYRLFKYFYFVLFQHEHYSHNSSMIDDLTQLEYLDLEENITEYNHDDIDVTVYKIKNIVIELYLKYPNNQNIHHIL</sequence>
<protein>
    <submittedName>
        <fullName evidence="1">Uncharacterized protein</fullName>
    </submittedName>
</protein>
<feature type="non-terminal residue" evidence="1">
    <location>
        <position position="86"/>
    </location>
</feature>
<dbReference type="AlphaFoldDB" id="A0A8S2ESB7"/>
<dbReference type="Proteomes" id="UP000682733">
    <property type="component" value="Unassembled WGS sequence"/>
</dbReference>
<dbReference type="EMBL" id="CAJNOK010019266">
    <property type="protein sequence ID" value="CAF1296602.1"/>
    <property type="molecule type" value="Genomic_DNA"/>
</dbReference>
<proteinExistence type="predicted"/>
<evidence type="ECO:0000313" key="3">
    <source>
        <dbReference type="Proteomes" id="UP000677228"/>
    </source>
</evidence>